<dbReference type="EMBL" id="QPMK01000017">
    <property type="protein sequence ID" value="RDD64845.1"/>
    <property type="molecule type" value="Genomic_DNA"/>
</dbReference>
<keyword evidence="1" id="KW-1133">Transmembrane helix</keyword>
<proteinExistence type="predicted"/>
<feature type="transmembrane region" description="Helical" evidence="1">
    <location>
        <begin position="94"/>
        <end position="116"/>
    </location>
</feature>
<name>A0A369TKD0_9RHOB</name>
<comment type="caution">
    <text evidence="2">The sequence shown here is derived from an EMBL/GenBank/DDBJ whole genome shotgun (WGS) entry which is preliminary data.</text>
</comment>
<reference evidence="2 3" key="1">
    <citation type="submission" date="2018-07" db="EMBL/GenBank/DDBJ databases">
        <title>Thalassococcus profundi sp. nov., a marine bacterium isolated from deep seawater of Okinawa Trough.</title>
        <authorList>
            <person name="Yu M."/>
        </authorList>
    </citation>
    <scope>NUCLEOTIDE SEQUENCE [LARGE SCALE GENOMIC DNA]</scope>
    <source>
        <strain evidence="2 3">WRAS1</strain>
    </source>
</reference>
<feature type="transmembrane region" description="Helical" evidence="1">
    <location>
        <begin position="62"/>
        <end position="82"/>
    </location>
</feature>
<keyword evidence="3" id="KW-1185">Reference proteome</keyword>
<evidence type="ECO:0000256" key="1">
    <source>
        <dbReference type="SAM" id="Phobius"/>
    </source>
</evidence>
<keyword evidence="1" id="KW-0472">Membrane</keyword>
<organism evidence="2 3">
    <name type="scientific">Thalassococcus profundi</name>
    <dbReference type="NCBI Taxonomy" id="2282382"/>
    <lineage>
        <taxon>Bacteria</taxon>
        <taxon>Pseudomonadati</taxon>
        <taxon>Pseudomonadota</taxon>
        <taxon>Alphaproteobacteria</taxon>
        <taxon>Rhodobacterales</taxon>
        <taxon>Roseobacteraceae</taxon>
        <taxon>Thalassococcus</taxon>
    </lineage>
</organism>
<accession>A0A369TKD0</accession>
<dbReference type="RefSeq" id="WP_114512360.1">
    <property type="nucleotide sequence ID" value="NZ_QPMK01000017.1"/>
</dbReference>
<dbReference type="AlphaFoldDB" id="A0A369TKD0"/>
<feature type="transmembrane region" description="Helical" evidence="1">
    <location>
        <begin position="36"/>
        <end position="55"/>
    </location>
</feature>
<sequence length="131" mass="14555">MGFLLRWVCALVLVTATYNPTDLNYVRWVRQTYPDQLPLMVLLGLLLAIGYIIYLRATLRSIGALGMVLILAVVAALIWVLIDYGLLDLTNRALTQWIGIVALSLVLGIGLSWSIIRRKLSGQADVDDVDE</sequence>
<evidence type="ECO:0000313" key="3">
    <source>
        <dbReference type="Proteomes" id="UP000253977"/>
    </source>
</evidence>
<evidence type="ECO:0000313" key="2">
    <source>
        <dbReference type="EMBL" id="RDD64845.1"/>
    </source>
</evidence>
<dbReference type="InterPro" id="IPR045387">
    <property type="entry name" value="DUF6524"/>
</dbReference>
<keyword evidence="1" id="KW-0812">Transmembrane</keyword>
<protein>
    <submittedName>
        <fullName evidence="2">Uncharacterized protein</fullName>
    </submittedName>
</protein>
<dbReference type="Proteomes" id="UP000253977">
    <property type="component" value="Unassembled WGS sequence"/>
</dbReference>
<dbReference type="OrthoDB" id="7272344at2"/>
<dbReference type="Pfam" id="PF20134">
    <property type="entry name" value="DUF6524"/>
    <property type="match status" value="1"/>
</dbReference>
<gene>
    <name evidence="2" type="ORF">DU478_18020</name>
</gene>